<gene>
    <name evidence="1" type="ORF">SAMN02745823_01916</name>
</gene>
<organism evidence="1 2">
    <name type="scientific">Sporobacter termitidis DSM 10068</name>
    <dbReference type="NCBI Taxonomy" id="1123282"/>
    <lineage>
        <taxon>Bacteria</taxon>
        <taxon>Bacillati</taxon>
        <taxon>Bacillota</taxon>
        <taxon>Clostridia</taxon>
        <taxon>Eubacteriales</taxon>
        <taxon>Oscillospiraceae</taxon>
        <taxon>Sporobacter</taxon>
    </lineage>
</organism>
<sequence length="84" mass="9256">MSYIFVDVDEARRCAGLMSGHAEEFGALLGGAPEAMREKLEAFRQRLAGLAADLSAETEKYAAADEKMKRLHLMTNDRSGRHGE</sequence>
<accession>A0A1M5XPB1</accession>
<dbReference type="STRING" id="1123282.SAMN02745823_01916"/>
<dbReference type="Proteomes" id="UP000183995">
    <property type="component" value="Unassembled WGS sequence"/>
</dbReference>
<dbReference type="RefSeq" id="WP_073078189.1">
    <property type="nucleotide sequence ID" value="NZ_FQXV01000006.1"/>
</dbReference>
<name>A0A1M5XPB1_9FIRM</name>
<protein>
    <submittedName>
        <fullName evidence="1">Uncharacterized protein</fullName>
    </submittedName>
</protein>
<dbReference type="EMBL" id="FQXV01000006">
    <property type="protein sequence ID" value="SHI01596.1"/>
    <property type="molecule type" value="Genomic_DNA"/>
</dbReference>
<reference evidence="1 2" key="1">
    <citation type="submission" date="2016-11" db="EMBL/GenBank/DDBJ databases">
        <authorList>
            <person name="Jaros S."/>
            <person name="Januszkiewicz K."/>
            <person name="Wedrychowicz H."/>
        </authorList>
    </citation>
    <scope>NUCLEOTIDE SEQUENCE [LARGE SCALE GENOMIC DNA]</scope>
    <source>
        <strain evidence="1 2">DSM 10068</strain>
    </source>
</reference>
<keyword evidence="2" id="KW-1185">Reference proteome</keyword>
<evidence type="ECO:0000313" key="1">
    <source>
        <dbReference type="EMBL" id="SHI01596.1"/>
    </source>
</evidence>
<proteinExistence type="predicted"/>
<dbReference type="AlphaFoldDB" id="A0A1M5XPB1"/>
<evidence type="ECO:0000313" key="2">
    <source>
        <dbReference type="Proteomes" id="UP000183995"/>
    </source>
</evidence>